<evidence type="ECO:0000256" key="2">
    <source>
        <dbReference type="ARBA" id="ARBA00010617"/>
    </source>
</evidence>
<sequence length="448" mass="50712">MNDLLSLKAGIYALGGLILLSILHVAYSVFLGPLSKFPGPKLAAATRLYEQYFDLVLEGRFPWQVEDLHKRYGPIIRIAPDELHINDPAYATTHFSSAPSIKSDKYYPHRNRFGIPESTFGTVNSDLHNVRRSAVNPFFSKRSINNLEPMIRSKVDKVCEHLDRLRASSDVLDLRQLFPCLTADVVTEYLFPESFDFLSTPDLAPGWRKTLDQNLRGSNILKHYPFLWSVMRSIPDSILLSLAPSLKDTIKWERNNQRVSKDIVDTYKPNSTHQGKKTIFHELLGSDLPPQEKSYERLWQEASSIVGAGTETTANALTIIMYYLIAKPNVMARLKEELLEAIPNPDEIPKEIDLEGLPYLSAVISEGLHKANGVTNRLIKVATNTDLHYQGYTIPQGTAVSMNTMSLQKDPRIFPDPDAFKPERWLGEKTRGDLFCWSRGRRACLGIK</sequence>
<evidence type="ECO:0000313" key="10">
    <source>
        <dbReference type="Proteomes" id="UP000469558"/>
    </source>
</evidence>
<dbReference type="Gene3D" id="1.10.630.10">
    <property type="entry name" value="Cytochrome P450"/>
    <property type="match status" value="1"/>
</dbReference>
<keyword evidence="8" id="KW-0472">Membrane</keyword>
<feature type="transmembrane region" description="Helical" evidence="8">
    <location>
        <begin position="12"/>
        <end position="32"/>
    </location>
</feature>
<dbReference type="PRINTS" id="PR00463">
    <property type="entry name" value="EP450I"/>
</dbReference>
<reference evidence="9 10" key="1">
    <citation type="submission" date="2018-05" db="EMBL/GenBank/DDBJ databases">
        <title>Genome sequencing and assembly of the regulated plant pathogen Lachnellula willkommii and related sister species for the development of diagnostic species identification markers.</title>
        <authorList>
            <person name="Giroux E."/>
            <person name="Bilodeau G."/>
        </authorList>
    </citation>
    <scope>NUCLEOTIDE SEQUENCE [LARGE SCALE GENOMIC DNA]</scope>
    <source>
        <strain evidence="9 10">CBS 268.59</strain>
    </source>
</reference>
<comment type="caution">
    <text evidence="9">The sequence shown here is derived from an EMBL/GenBank/DDBJ whole genome shotgun (WGS) entry which is preliminary data.</text>
</comment>
<feature type="binding site" description="axial binding residue" evidence="7">
    <location>
        <position position="444"/>
    </location>
    <ligand>
        <name>heme</name>
        <dbReference type="ChEBI" id="CHEBI:30413"/>
    </ligand>
    <ligandPart>
        <name>Fe</name>
        <dbReference type="ChEBI" id="CHEBI:18248"/>
    </ligandPart>
</feature>
<keyword evidence="3 7" id="KW-0479">Metal-binding</keyword>
<protein>
    <submittedName>
        <fullName evidence="9">Cytochrome P450 monooxygenase sdnE</fullName>
    </submittedName>
</protein>
<dbReference type="InterPro" id="IPR002401">
    <property type="entry name" value="Cyt_P450_E_grp-I"/>
</dbReference>
<keyword evidence="8" id="KW-0812">Transmembrane</keyword>
<dbReference type="InterPro" id="IPR036396">
    <property type="entry name" value="Cyt_P450_sf"/>
</dbReference>
<dbReference type="InterPro" id="IPR050121">
    <property type="entry name" value="Cytochrome_P450_monoxygenase"/>
</dbReference>
<evidence type="ECO:0000256" key="5">
    <source>
        <dbReference type="ARBA" id="ARBA00023004"/>
    </source>
</evidence>
<dbReference type="Proteomes" id="UP000469558">
    <property type="component" value="Unassembled WGS sequence"/>
</dbReference>
<evidence type="ECO:0000256" key="3">
    <source>
        <dbReference type="ARBA" id="ARBA00022723"/>
    </source>
</evidence>
<dbReference type="CDD" id="cd11062">
    <property type="entry name" value="CYP58-like"/>
    <property type="match status" value="1"/>
</dbReference>
<dbReference type="OrthoDB" id="3945418at2759"/>
<keyword evidence="4" id="KW-0560">Oxidoreductase</keyword>
<dbReference type="GO" id="GO:0005506">
    <property type="term" value="F:iron ion binding"/>
    <property type="evidence" value="ECO:0007669"/>
    <property type="project" value="InterPro"/>
</dbReference>
<evidence type="ECO:0000256" key="7">
    <source>
        <dbReference type="PIRSR" id="PIRSR602401-1"/>
    </source>
</evidence>
<organism evidence="9 10">
    <name type="scientific">Lachnellula suecica</name>
    <dbReference type="NCBI Taxonomy" id="602035"/>
    <lineage>
        <taxon>Eukaryota</taxon>
        <taxon>Fungi</taxon>
        <taxon>Dikarya</taxon>
        <taxon>Ascomycota</taxon>
        <taxon>Pezizomycotina</taxon>
        <taxon>Leotiomycetes</taxon>
        <taxon>Helotiales</taxon>
        <taxon>Lachnaceae</taxon>
        <taxon>Lachnellula</taxon>
    </lineage>
</organism>
<evidence type="ECO:0000256" key="8">
    <source>
        <dbReference type="SAM" id="Phobius"/>
    </source>
</evidence>
<keyword evidence="5 7" id="KW-0408">Iron</keyword>
<keyword evidence="8" id="KW-1133">Transmembrane helix</keyword>
<dbReference type="GO" id="GO:0004497">
    <property type="term" value="F:monooxygenase activity"/>
    <property type="evidence" value="ECO:0007669"/>
    <property type="project" value="UniProtKB-KW"/>
</dbReference>
<dbReference type="InterPro" id="IPR001128">
    <property type="entry name" value="Cyt_P450"/>
</dbReference>
<dbReference type="AlphaFoldDB" id="A0A8T9C4G2"/>
<dbReference type="PANTHER" id="PTHR24305:SF157">
    <property type="entry name" value="N-ACETYLTRYPTOPHAN 6-HYDROXYLASE IVOC-RELATED"/>
    <property type="match status" value="1"/>
</dbReference>
<keyword evidence="10" id="KW-1185">Reference proteome</keyword>
<dbReference type="GO" id="GO:0020037">
    <property type="term" value="F:heme binding"/>
    <property type="evidence" value="ECO:0007669"/>
    <property type="project" value="InterPro"/>
</dbReference>
<name>A0A8T9C4G2_9HELO</name>
<evidence type="ECO:0000313" key="9">
    <source>
        <dbReference type="EMBL" id="TVY73237.1"/>
    </source>
</evidence>
<evidence type="ECO:0000256" key="1">
    <source>
        <dbReference type="ARBA" id="ARBA00001971"/>
    </source>
</evidence>
<evidence type="ECO:0000256" key="4">
    <source>
        <dbReference type="ARBA" id="ARBA00023002"/>
    </source>
</evidence>
<keyword evidence="7" id="KW-0349">Heme</keyword>
<dbReference type="SUPFAM" id="SSF48264">
    <property type="entry name" value="Cytochrome P450"/>
    <property type="match status" value="1"/>
</dbReference>
<proteinExistence type="inferred from homology"/>
<comment type="similarity">
    <text evidence="2">Belongs to the cytochrome P450 family.</text>
</comment>
<gene>
    <name evidence="9" type="primary">sdnE_4</name>
    <name evidence="9" type="ORF">LSUE1_G009934</name>
</gene>
<dbReference type="Pfam" id="PF00067">
    <property type="entry name" value="p450"/>
    <property type="match status" value="1"/>
</dbReference>
<evidence type="ECO:0000256" key="6">
    <source>
        <dbReference type="ARBA" id="ARBA00023033"/>
    </source>
</evidence>
<dbReference type="GO" id="GO:0016705">
    <property type="term" value="F:oxidoreductase activity, acting on paired donors, with incorporation or reduction of molecular oxygen"/>
    <property type="evidence" value="ECO:0007669"/>
    <property type="project" value="InterPro"/>
</dbReference>
<dbReference type="EMBL" id="QGMK01001142">
    <property type="protein sequence ID" value="TVY73237.1"/>
    <property type="molecule type" value="Genomic_DNA"/>
</dbReference>
<accession>A0A8T9C4G2</accession>
<keyword evidence="6 9" id="KW-0503">Monooxygenase</keyword>
<dbReference type="PANTHER" id="PTHR24305">
    <property type="entry name" value="CYTOCHROME P450"/>
    <property type="match status" value="1"/>
</dbReference>
<comment type="cofactor">
    <cofactor evidence="1 7">
        <name>heme</name>
        <dbReference type="ChEBI" id="CHEBI:30413"/>
    </cofactor>
</comment>